<dbReference type="InterPro" id="IPR050417">
    <property type="entry name" value="Sugar_Epim/Isomerase"/>
</dbReference>
<feature type="active site" description="Proton donor/acceptor" evidence="3">
    <location>
        <position position="240"/>
    </location>
</feature>
<evidence type="ECO:0000256" key="3">
    <source>
        <dbReference type="PIRSR" id="PIRSR006241-50"/>
    </source>
</evidence>
<dbReference type="InterPro" id="IPR036237">
    <property type="entry name" value="Xyl_isomerase-like_sf"/>
</dbReference>
<dbReference type="PIRSF" id="PIRSF006241">
    <property type="entry name" value="HyI"/>
    <property type="match status" value="1"/>
</dbReference>
<dbReference type="AlphaFoldDB" id="A0A1V8M2X0"/>
<dbReference type="SUPFAM" id="SSF51658">
    <property type="entry name" value="Xylose isomerase-like"/>
    <property type="match status" value="1"/>
</dbReference>
<keyword evidence="1 2" id="KW-0413">Isomerase</keyword>
<dbReference type="PANTHER" id="PTHR43489">
    <property type="entry name" value="ISOMERASE"/>
    <property type="match status" value="1"/>
</dbReference>
<evidence type="ECO:0000313" key="6">
    <source>
        <dbReference type="Proteomes" id="UP000191980"/>
    </source>
</evidence>
<comment type="similarity">
    <text evidence="2">Belongs to the hyi family.</text>
</comment>
<dbReference type="Pfam" id="PF01261">
    <property type="entry name" value="AP_endonuc_2"/>
    <property type="match status" value="1"/>
</dbReference>
<name>A0A1V8M2X0_9GAMM</name>
<feature type="domain" description="Xylose isomerase-like TIM barrel" evidence="4">
    <location>
        <begin position="21"/>
        <end position="256"/>
    </location>
</feature>
<dbReference type="GO" id="GO:0046487">
    <property type="term" value="P:glyoxylate metabolic process"/>
    <property type="evidence" value="ECO:0007669"/>
    <property type="project" value="TreeGrafter"/>
</dbReference>
<dbReference type="PANTHER" id="PTHR43489:SF6">
    <property type="entry name" value="HYDROXYPYRUVATE ISOMERASE-RELATED"/>
    <property type="match status" value="1"/>
</dbReference>
<evidence type="ECO:0000313" key="5">
    <source>
        <dbReference type="EMBL" id="OQK15901.1"/>
    </source>
</evidence>
<organism evidence="5 6">
    <name type="scientific">Methyloprofundus sedimenti</name>
    <dbReference type="NCBI Taxonomy" id="1420851"/>
    <lineage>
        <taxon>Bacteria</taxon>
        <taxon>Pseudomonadati</taxon>
        <taxon>Pseudomonadota</taxon>
        <taxon>Gammaproteobacteria</taxon>
        <taxon>Methylococcales</taxon>
        <taxon>Methylococcaceae</taxon>
        <taxon>Methyloprofundus</taxon>
    </lineage>
</organism>
<evidence type="ECO:0000259" key="4">
    <source>
        <dbReference type="Pfam" id="PF01261"/>
    </source>
</evidence>
<dbReference type="OrthoDB" id="9786584at2"/>
<proteinExistence type="inferred from homology"/>
<protein>
    <submittedName>
        <fullName evidence="5">Hydroxypyruvate isomerase</fullName>
    </submittedName>
</protein>
<feature type="active site" description="Proton donor/acceptor" evidence="3">
    <location>
        <position position="143"/>
    </location>
</feature>
<dbReference type="InterPro" id="IPR026040">
    <property type="entry name" value="HyI-like"/>
</dbReference>
<dbReference type="Gene3D" id="3.20.20.150">
    <property type="entry name" value="Divalent-metal-dependent TIM barrel enzymes"/>
    <property type="match status" value="1"/>
</dbReference>
<dbReference type="STRING" id="1420851.AU255_17090"/>
<dbReference type="InterPro" id="IPR013022">
    <property type="entry name" value="Xyl_isomerase-like_TIM-brl"/>
</dbReference>
<keyword evidence="6" id="KW-1185">Reference proteome</keyword>
<reference evidence="5 6" key="1">
    <citation type="submission" date="2015-12" db="EMBL/GenBank/DDBJ databases">
        <authorList>
            <person name="Shamseldin A."/>
            <person name="Moawad H."/>
            <person name="Abd El-Rahim W.M."/>
            <person name="Sadowsky M.J."/>
        </authorList>
    </citation>
    <scope>NUCLEOTIDE SEQUENCE [LARGE SCALE GENOMIC DNA]</scope>
    <source>
        <strain evidence="5 6">WF1</strain>
    </source>
</reference>
<dbReference type="Proteomes" id="UP000191980">
    <property type="component" value="Unassembled WGS sequence"/>
</dbReference>
<dbReference type="RefSeq" id="WP_080524126.1">
    <property type="nucleotide sequence ID" value="NZ_LPUF01000003.1"/>
</dbReference>
<comment type="caution">
    <text evidence="5">The sequence shown here is derived from an EMBL/GenBank/DDBJ whole genome shotgun (WGS) entry which is preliminary data.</text>
</comment>
<dbReference type="EMBL" id="LPUF01000003">
    <property type="protein sequence ID" value="OQK15901.1"/>
    <property type="molecule type" value="Genomic_DNA"/>
</dbReference>
<gene>
    <name evidence="5" type="ORF">AU255_17090</name>
</gene>
<evidence type="ECO:0000256" key="2">
    <source>
        <dbReference type="PIRNR" id="PIRNR006241"/>
    </source>
</evidence>
<sequence>MLRFSANLSVLFTEVPLQSRFQAAKEQGFNAVEVQFPYELSANTIHQELAKHQLQLVLFNVAADDLLQGGEGLASVPEKQQQFKQSVTEAVAYAKILKPNAINILPGRCLNKTRLAIYQQTFKENLRYAINAFSPLGIKTVFEAINTVDMPDFIIHSSEQMFAIMQEINHPDLLMQYDIYHMLMMQEAPANFITQYADKIGHIQFADCPGRHQPGTGNMDYQQIFSIIQASPYKGWVGAEYKPLSNTLASLNWFKNQE</sequence>
<evidence type="ECO:0000256" key="1">
    <source>
        <dbReference type="ARBA" id="ARBA00023235"/>
    </source>
</evidence>
<dbReference type="FunFam" id="3.20.20.150:FF:000007">
    <property type="entry name" value="Hydroxypyruvate isomerase"/>
    <property type="match status" value="1"/>
</dbReference>
<dbReference type="GO" id="GO:0008903">
    <property type="term" value="F:hydroxypyruvate isomerase activity"/>
    <property type="evidence" value="ECO:0007669"/>
    <property type="project" value="TreeGrafter"/>
</dbReference>
<keyword evidence="5" id="KW-0670">Pyruvate</keyword>
<accession>A0A1V8M2X0</accession>